<proteinExistence type="predicted"/>
<accession>A0A0F9NJU1</accession>
<name>A0A0F9NJU1_9ZZZZ</name>
<sequence>MSRVCAFEGCSNTISKAKFRSKYCTDNCRKRNARLRYKRGESQAAVDATPSVEEQVEKERFRLEKNELARTLRELSRGEVKRKEYIQAIEDSLSSFTVSKIFPLAIGDKKTTVDWAIILSDWHIGQMTPIETTGGIYHQNLDISRRQVDKLLYAIGRIFHESEGKVVKNILLIIAGDIVEGDSMRPAQLRQIEIPVVKQTIEGFDLLAYFIRTLLQLPDLETLDIELVGGNHDRTTTKPGLAGLGETEYVDTFAWLIGAMLDRGFEDDPRVNVKNWETFFGFREFAGLRHVFEHGAGITRGGGGYGGIPFYPIVNTAQKHSTMLGGVDIAWFGHLHTPYTLPLGQEGRIIGNGALPATTAFVQSRYKTIRRPEQTLVEFHHKIGVTNIRPLYADVDLPKPGEVWEEL</sequence>
<dbReference type="SUPFAM" id="SSF56300">
    <property type="entry name" value="Metallo-dependent phosphatases"/>
    <property type="match status" value="1"/>
</dbReference>
<protein>
    <recommendedName>
        <fullName evidence="2">Calcineurin-like phosphoesterase domain-containing protein</fullName>
    </recommendedName>
</protein>
<gene>
    <name evidence="1" type="ORF">LCGC14_1328260</name>
</gene>
<evidence type="ECO:0008006" key="2">
    <source>
        <dbReference type="Google" id="ProtNLM"/>
    </source>
</evidence>
<dbReference type="EMBL" id="LAZR01007997">
    <property type="protein sequence ID" value="KKM81587.1"/>
    <property type="molecule type" value="Genomic_DNA"/>
</dbReference>
<dbReference type="InterPro" id="IPR029052">
    <property type="entry name" value="Metallo-depent_PP-like"/>
</dbReference>
<dbReference type="AlphaFoldDB" id="A0A0F9NJU1"/>
<organism evidence="1">
    <name type="scientific">marine sediment metagenome</name>
    <dbReference type="NCBI Taxonomy" id="412755"/>
    <lineage>
        <taxon>unclassified sequences</taxon>
        <taxon>metagenomes</taxon>
        <taxon>ecological metagenomes</taxon>
    </lineage>
</organism>
<comment type="caution">
    <text evidence="1">The sequence shown here is derived from an EMBL/GenBank/DDBJ whole genome shotgun (WGS) entry which is preliminary data.</text>
</comment>
<reference evidence="1" key="1">
    <citation type="journal article" date="2015" name="Nature">
        <title>Complex archaea that bridge the gap between prokaryotes and eukaryotes.</title>
        <authorList>
            <person name="Spang A."/>
            <person name="Saw J.H."/>
            <person name="Jorgensen S.L."/>
            <person name="Zaremba-Niedzwiedzka K."/>
            <person name="Martijn J."/>
            <person name="Lind A.E."/>
            <person name="van Eijk R."/>
            <person name="Schleper C."/>
            <person name="Guy L."/>
            <person name="Ettema T.J."/>
        </authorList>
    </citation>
    <scope>NUCLEOTIDE SEQUENCE</scope>
</reference>
<evidence type="ECO:0000313" key="1">
    <source>
        <dbReference type="EMBL" id="KKM81587.1"/>
    </source>
</evidence>